<evidence type="ECO:0000313" key="9">
    <source>
        <dbReference type="EMBL" id="CAK0860031.1"/>
    </source>
</evidence>
<reference evidence="9" key="1">
    <citation type="submission" date="2023-10" db="EMBL/GenBank/DDBJ databases">
        <authorList>
            <person name="Chen Y."/>
            <person name="Shah S."/>
            <person name="Dougan E. K."/>
            <person name="Thang M."/>
            <person name="Chan C."/>
        </authorList>
    </citation>
    <scope>NUCLEOTIDE SEQUENCE [LARGE SCALE GENOMIC DNA]</scope>
</reference>
<dbReference type="Proteomes" id="UP001189429">
    <property type="component" value="Unassembled WGS sequence"/>
</dbReference>
<feature type="domain" description="VPS37 C-terminal" evidence="8">
    <location>
        <begin position="164"/>
        <end position="309"/>
    </location>
</feature>
<keyword evidence="3" id="KW-0813">Transport</keyword>
<name>A0ABN9UL58_9DINO</name>
<dbReference type="InterPro" id="IPR011989">
    <property type="entry name" value="ARM-like"/>
</dbReference>
<keyword evidence="7" id="KW-0175">Coiled coil</keyword>
<comment type="caution">
    <text evidence="9">The sequence shown here is derived from an EMBL/GenBank/DDBJ whole genome shotgun (WGS) entry which is preliminary data.</text>
</comment>
<evidence type="ECO:0000256" key="7">
    <source>
        <dbReference type="SAM" id="Coils"/>
    </source>
</evidence>
<organism evidence="9 10">
    <name type="scientific">Prorocentrum cordatum</name>
    <dbReference type="NCBI Taxonomy" id="2364126"/>
    <lineage>
        <taxon>Eukaryota</taxon>
        <taxon>Sar</taxon>
        <taxon>Alveolata</taxon>
        <taxon>Dinophyceae</taxon>
        <taxon>Prorocentrales</taxon>
        <taxon>Prorocentraceae</taxon>
        <taxon>Prorocentrum</taxon>
    </lineage>
</organism>
<dbReference type="PANTHER" id="PTHR13678">
    <property type="entry name" value="VACUOLAR PROTEIN SORTING-ASSOCIATED PROTEIN 37"/>
    <property type="match status" value="1"/>
</dbReference>
<dbReference type="SMART" id="SM00185">
    <property type="entry name" value="ARM"/>
    <property type="match status" value="1"/>
</dbReference>
<keyword evidence="4" id="KW-0967">Endosome</keyword>
<dbReference type="Gene3D" id="1.25.10.10">
    <property type="entry name" value="Leucine-rich Repeat Variant"/>
    <property type="match status" value="1"/>
</dbReference>
<dbReference type="SUPFAM" id="SSF48371">
    <property type="entry name" value="ARM repeat"/>
    <property type="match status" value="1"/>
</dbReference>
<dbReference type="PROSITE" id="PS50176">
    <property type="entry name" value="ARM_REPEAT"/>
    <property type="match status" value="1"/>
</dbReference>
<feature type="coiled-coil region" evidence="7">
    <location>
        <begin position="190"/>
        <end position="252"/>
    </location>
</feature>
<accession>A0ABN9UL58</accession>
<keyword evidence="5" id="KW-0653">Protein transport</keyword>
<protein>
    <recommendedName>
        <fullName evidence="8">VPS37 C-terminal domain-containing protein</fullName>
    </recommendedName>
</protein>
<comment type="subcellular location">
    <subcellularLocation>
        <location evidence="1">Endosome</location>
    </subcellularLocation>
</comment>
<evidence type="ECO:0000256" key="4">
    <source>
        <dbReference type="ARBA" id="ARBA00022753"/>
    </source>
</evidence>
<evidence type="ECO:0000256" key="1">
    <source>
        <dbReference type="ARBA" id="ARBA00004177"/>
    </source>
</evidence>
<dbReference type="EMBL" id="CAUYUJ010015946">
    <property type="protein sequence ID" value="CAK0860031.1"/>
    <property type="molecule type" value="Genomic_DNA"/>
</dbReference>
<feature type="repeat" description="ARM" evidence="6">
    <location>
        <begin position="29"/>
        <end position="60"/>
    </location>
</feature>
<dbReference type="Pfam" id="PF00514">
    <property type="entry name" value="Arm"/>
    <property type="match status" value="1"/>
</dbReference>
<sequence length="319" mass="34123">MRLQLQASVAKFRRDASAAAAAAAAAQAGGIAPLVKLLEDGMPGVREEAAGALWNLAADNFDHQAAPLRPQLGRGSARLWREGDAQEQATITLLKLTAAMRWPWSRPEPEAAPLAAQPAAAMPVAVVVPVPSAGPAAAPAGAPQGAGGAHVPPIPHSFAQQLQPMSEDELQQLVGADLLMDDLIFGMPEVQALQKRRREAHQELRDLAERVLRQEGEFKGALRACQEAREPLRELRGSVRDLCRQRDELARALAPERVAAALQAEAGQRDQAAELALSEVLAADTRLGDDALAALRKRYVEEKVEKHWRLGLAQACLAG</sequence>
<evidence type="ECO:0000313" key="10">
    <source>
        <dbReference type="Proteomes" id="UP001189429"/>
    </source>
</evidence>
<evidence type="ECO:0000256" key="6">
    <source>
        <dbReference type="PROSITE-ProRule" id="PRU00259"/>
    </source>
</evidence>
<evidence type="ECO:0000256" key="5">
    <source>
        <dbReference type="ARBA" id="ARBA00022927"/>
    </source>
</evidence>
<evidence type="ECO:0000256" key="2">
    <source>
        <dbReference type="ARBA" id="ARBA00007617"/>
    </source>
</evidence>
<evidence type="ECO:0000259" key="8">
    <source>
        <dbReference type="Pfam" id="PF07200"/>
    </source>
</evidence>
<proteinExistence type="inferred from homology"/>
<dbReference type="PANTHER" id="PTHR13678:SF2">
    <property type="entry name" value="VACUOLAR PROTEIN SORTING-ASSOCIATED PROTEIN 37A"/>
    <property type="match status" value="1"/>
</dbReference>
<evidence type="ECO:0000256" key="3">
    <source>
        <dbReference type="ARBA" id="ARBA00022448"/>
    </source>
</evidence>
<dbReference type="InterPro" id="IPR016024">
    <property type="entry name" value="ARM-type_fold"/>
</dbReference>
<keyword evidence="10" id="KW-1185">Reference proteome</keyword>
<comment type="similarity">
    <text evidence="2">Belongs to the VPS37 family.</text>
</comment>
<dbReference type="InterPro" id="IPR000225">
    <property type="entry name" value="Armadillo"/>
</dbReference>
<gene>
    <name evidence="9" type="ORF">PCOR1329_LOCUS49140</name>
</gene>
<dbReference type="InterPro" id="IPR009851">
    <property type="entry name" value="Mod_r"/>
</dbReference>
<dbReference type="Pfam" id="PF07200">
    <property type="entry name" value="Mod_r"/>
    <property type="match status" value="1"/>
</dbReference>